<comment type="caution">
    <text evidence="3">The sequence shown here is derived from an EMBL/GenBank/DDBJ whole genome shotgun (WGS) entry which is preliminary data.</text>
</comment>
<evidence type="ECO:0000313" key="4">
    <source>
        <dbReference type="Proteomes" id="UP000824264"/>
    </source>
</evidence>
<dbReference type="InterPro" id="IPR003743">
    <property type="entry name" value="Zf-RING_7"/>
</dbReference>
<reference evidence="3" key="1">
    <citation type="journal article" date="2021" name="PeerJ">
        <title>Extensive microbial diversity within the chicken gut microbiome revealed by metagenomics and culture.</title>
        <authorList>
            <person name="Gilroy R."/>
            <person name="Ravi A."/>
            <person name="Getino M."/>
            <person name="Pursley I."/>
            <person name="Horton D.L."/>
            <person name="Alikhan N.F."/>
            <person name="Baker D."/>
            <person name="Gharbi K."/>
            <person name="Hall N."/>
            <person name="Watson M."/>
            <person name="Adriaenssens E.M."/>
            <person name="Foster-Nyarko E."/>
            <person name="Jarju S."/>
            <person name="Secka A."/>
            <person name="Antonio M."/>
            <person name="Oren A."/>
            <person name="Chaudhuri R.R."/>
            <person name="La Ragione R."/>
            <person name="Hildebrand F."/>
            <person name="Pallen M.J."/>
        </authorList>
    </citation>
    <scope>NUCLEOTIDE SEQUENCE</scope>
    <source>
        <strain evidence="3">ChiSxjej5B17-1746</strain>
    </source>
</reference>
<reference evidence="3" key="2">
    <citation type="submission" date="2021-04" db="EMBL/GenBank/DDBJ databases">
        <authorList>
            <person name="Gilroy R."/>
        </authorList>
    </citation>
    <scope>NUCLEOTIDE SEQUENCE</scope>
    <source>
        <strain evidence="3">ChiSxjej5B17-1746</strain>
    </source>
</reference>
<feature type="domain" description="C4-type zinc ribbon" evidence="2">
    <location>
        <begin position="201"/>
        <end position="232"/>
    </location>
</feature>
<keyword evidence="1" id="KW-0175">Coiled coil</keyword>
<feature type="coiled-coil region" evidence="1">
    <location>
        <begin position="93"/>
        <end position="166"/>
    </location>
</feature>
<dbReference type="Gene3D" id="1.10.287.1490">
    <property type="match status" value="1"/>
</dbReference>
<dbReference type="PANTHER" id="PTHR39082">
    <property type="entry name" value="PHOSPHOLIPASE C-BETA-2-RELATED"/>
    <property type="match status" value="1"/>
</dbReference>
<gene>
    <name evidence="3" type="ORF">H9874_02030</name>
</gene>
<dbReference type="AlphaFoldDB" id="A0A9D1U983"/>
<feature type="coiled-coil region" evidence="1">
    <location>
        <begin position="21"/>
        <end position="69"/>
    </location>
</feature>
<dbReference type="Pfam" id="PF02591">
    <property type="entry name" value="Zn_ribbon_9"/>
    <property type="match status" value="1"/>
</dbReference>
<organism evidence="3 4">
    <name type="scientific">Candidatus Bilophila faecipullorum</name>
    <dbReference type="NCBI Taxonomy" id="2838482"/>
    <lineage>
        <taxon>Bacteria</taxon>
        <taxon>Pseudomonadati</taxon>
        <taxon>Thermodesulfobacteriota</taxon>
        <taxon>Desulfovibrionia</taxon>
        <taxon>Desulfovibrionales</taxon>
        <taxon>Desulfovibrionaceae</taxon>
        <taxon>Bilophila</taxon>
    </lineage>
</organism>
<name>A0A9D1U983_9BACT</name>
<evidence type="ECO:0000313" key="3">
    <source>
        <dbReference type="EMBL" id="HIW77910.1"/>
    </source>
</evidence>
<accession>A0A9D1U983</accession>
<dbReference type="InterPro" id="IPR052376">
    <property type="entry name" value="Oxidative_Scav/Glycosyltrans"/>
</dbReference>
<dbReference type="EMBL" id="DXGI01000077">
    <property type="protein sequence ID" value="HIW77910.1"/>
    <property type="molecule type" value="Genomic_DNA"/>
</dbReference>
<dbReference type="PANTHER" id="PTHR39082:SF1">
    <property type="entry name" value="SCAVENGER RECEPTOR CLASS A MEMBER 3"/>
    <property type="match status" value="1"/>
</dbReference>
<dbReference type="Proteomes" id="UP000824264">
    <property type="component" value="Unassembled WGS sequence"/>
</dbReference>
<evidence type="ECO:0000256" key="1">
    <source>
        <dbReference type="SAM" id="Coils"/>
    </source>
</evidence>
<sequence length="255" mass="29675">MSLYLEQIRQLVALQRVDDAIHSVEIELEQAPKELEDLKARFATTDAQRERVLEKMAHLKEQEKRINGEIDDDSTRIKKSKSKMMQVSNSREYQAMAREMDNMEKVNRSREEERAALMEEKMHQDRALQEVDAVWADLKAELETKQVSLETRLDEARKRLEELAQVRSETGSAVPRPVLDRYEFIRRRLSHPVIVPVTAGVCSGCRIMIPPQTFIELQGGHKIINCPNCQRLIYWVEHFNEETNQTADDMDRAAE</sequence>
<proteinExistence type="predicted"/>
<evidence type="ECO:0000259" key="2">
    <source>
        <dbReference type="Pfam" id="PF02591"/>
    </source>
</evidence>
<protein>
    <recommendedName>
        <fullName evidence="2">C4-type zinc ribbon domain-containing protein</fullName>
    </recommendedName>
</protein>